<sequence length="251" mass="28141">MNWTWFHKWGSPKWFYEMSGRWLPWLSIAAVLLIAAGLIWGLAFAPPDYQQGNSFRIIYIHVPAAFLAQSIYVTLAVAGLVGLVWKMKLADVAVQQAAPIGAWMTAIALLTGAIWGKPTWGTYWVWDARLTSMLILLFLYFGVIALGNAISNRDSAAKACAVLAIVGVVNIPIIKYSVEWWNSLHQTATFKITEKPAMPVEMWLPLLLAVLGFYCFFGAMLLYRMRLEVLKREARSSWVKAEVQALVEGKA</sequence>
<dbReference type="PANTHER" id="PTHR30071:SF1">
    <property type="entry name" value="CYTOCHROME B_B6 PROTEIN-RELATED"/>
    <property type="match status" value="1"/>
</dbReference>
<comment type="similarity">
    <text evidence="3 9">Belongs to the CcmC/CycZ/HelC family.</text>
</comment>
<dbReference type="NCBIfam" id="TIGR01191">
    <property type="entry name" value="ccmC"/>
    <property type="match status" value="1"/>
</dbReference>
<evidence type="ECO:0000259" key="10">
    <source>
        <dbReference type="Pfam" id="PF01578"/>
    </source>
</evidence>
<comment type="subcellular location">
    <subcellularLocation>
        <location evidence="9">Cell inner membrane</location>
    </subcellularLocation>
    <subcellularLocation>
        <location evidence="2">Membrane</location>
        <topology evidence="2">Multi-pass membrane protein</topology>
    </subcellularLocation>
</comment>
<dbReference type="InterPro" id="IPR003557">
    <property type="entry name" value="Cyt_c_biogenesis_CcmC"/>
</dbReference>
<dbReference type="PANTHER" id="PTHR30071">
    <property type="entry name" value="HEME EXPORTER PROTEIN C"/>
    <property type="match status" value="1"/>
</dbReference>
<evidence type="ECO:0000256" key="7">
    <source>
        <dbReference type="ARBA" id="ARBA00022989"/>
    </source>
</evidence>
<keyword evidence="9" id="KW-0997">Cell inner membrane</keyword>
<organism evidence="11 12">
    <name type="scientific">Pseudomonas sediminis</name>
    <dbReference type="NCBI Taxonomy" id="1691904"/>
    <lineage>
        <taxon>Bacteria</taxon>
        <taxon>Pseudomonadati</taxon>
        <taxon>Pseudomonadota</taxon>
        <taxon>Gammaproteobacteria</taxon>
        <taxon>Pseudomonadales</taxon>
        <taxon>Pseudomonadaceae</taxon>
        <taxon>Pseudomonas</taxon>
    </lineage>
</organism>
<name>A0A2G5FRT6_9PSED</name>
<dbReference type="PRINTS" id="PR01386">
    <property type="entry name" value="CCMCBIOGNSIS"/>
</dbReference>
<dbReference type="RefSeq" id="WP_099523108.1">
    <property type="nucleotide sequence ID" value="NZ_NIQU01000002.1"/>
</dbReference>
<keyword evidence="8 9" id="KW-0472">Membrane</keyword>
<keyword evidence="5 9" id="KW-0812">Transmembrane</keyword>
<dbReference type="EMBL" id="NIQU01000002">
    <property type="protein sequence ID" value="PIA70602.1"/>
    <property type="molecule type" value="Genomic_DNA"/>
</dbReference>
<feature type="transmembrane region" description="Helical" evidence="9">
    <location>
        <begin position="57"/>
        <end position="85"/>
    </location>
</feature>
<dbReference type="GO" id="GO:0020037">
    <property type="term" value="F:heme binding"/>
    <property type="evidence" value="ECO:0007669"/>
    <property type="project" value="InterPro"/>
</dbReference>
<feature type="transmembrane region" description="Helical" evidence="9">
    <location>
        <begin position="159"/>
        <end position="178"/>
    </location>
</feature>
<accession>A0A2G5FRT6</accession>
<feature type="domain" description="Cytochrome c assembly protein" evidence="10">
    <location>
        <begin position="14"/>
        <end position="185"/>
    </location>
</feature>
<dbReference type="AlphaFoldDB" id="A0A2G5FRT6"/>
<dbReference type="GO" id="GO:0017004">
    <property type="term" value="P:cytochrome complex assembly"/>
    <property type="evidence" value="ECO:0007669"/>
    <property type="project" value="UniProtKB-KW"/>
</dbReference>
<feature type="transmembrane region" description="Helical" evidence="9">
    <location>
        <begin position="97"/>
        <end position="116"/>
    </location>
</feature>
<proteinExistence type="inferred from homology"/>
<dbReference type="InterPro" id="IPR045062">
    <property type="entry name" value="Cyt_c_biogenesis_CcsA/CcmC"/>
</dbReference>
<comment type="caution">
    <text evidence="11">The sequence shown here is derived from an EMBL/GenBank/DDBJ whole genome shotgun (WGS) entry which is preliminary data.</text>
</comment>
<evidence type="ECO:0000313" key="11">
    <source>
        <dbReference type="EMBL" id="PIA70602.1"/>
    </source>
</evidence>
<gene>
    <name evidence="9" type="primary">ccmC</name>
    <name evidence="11" type="ORF">CDO35_06310</name>
</gene>
<keyword evidence="9" id="KW-0813">Transport</keyword>
<evidence type="ECO:0000256" key="1">
    <source>
        <dbReference type="ARBA" id="ARBA00002442"/>
    </source>
</evidence>
<dbReference type="Pfam" id="PF01578">
    <property type="entry name" value="Cytochrom_C_asm"/>
    <property type="match status" value="1"/>
</dbReference>
<evidence type="ECO:0000256" key="8">
    <source>
        <dbReference type="ARBA" id="ARBA00023136"/>
    </source>
</evidence>
<evidence type="ECO:0000256" key="6">
    <source>
        <dbReference type="ARBA" id="ARBA00022748"/>
    </source>
</evidence>
<keyword evidence="7 9" id="KW-1133">Transmembrane helix</keyword>
<dbReference type="GO" id="GO:0015232">
    <property type="term" value="F:heme transmembrane transporter activity"/>
    <property type="evidence" value="ECO:0007669"/>
    <property type="project" value="InterPro"/>
</dbReference>
<dbReference type="GO" id="GO:0005886">
    <property type="term" value="C:plasma membrane"/>
    <property type="evidence" value="ECO:0007669"/>
    <property type="project" value="UniProtKB-SubCell"/>
</dbReference>
<keyword evidence="6 9" id="KW-0201">Cytochrome c-type biogenesis</keyword>
<evidence type="ECO:0000256" key="4">
    <source>
        <dbReference type="ARBA" id="ARBA00016463"/>
    </source>
</evidence>
<evidence type="ECO:0000256" key="5">
    <source>
        <dbReference type="ARBA" id="ARBA00022692"/>
    </source>
</evidence>
<feature type="transmembrane region" description="Helical" evidence="9">
    <location>
        <begin position="202"/>
        <end position="223"/>
    </location>
</feature>
<evidence type="ECO:0000256" key="3">
    <source>
        <dbReference type="ARBA" id="ARBA00005840"/>
    </source>
</evidence>
<evidence type="ECO:0000313" key="12">
    <source>
        <dbReference type="Proteomes" id="UP000229504"/>
    </source>
</evidence>
<evidence type="ECO:0000256" key="9">
    <source>
        <dbReference type="RuleBase" id="RU364092"/>
    </source>
</evidence>
<comment type="function">
    <text evidence="1 9">Required for the export of heme to the periplasm for the biogenesis of c-type cytochromes.</text>
</comment>
<dbReference type="InterPro" id="IPR002541">
    <property type="entry name" value="Cyt_c_assembly"/>
</dbReference>
<dbReference type="Proteomes" id="UP000229504">
    <property type="component" value="Unassembled WGS sequence"/>
</dbReference>
<keyword evidence="9" id="KW-1003">Cell membrane</keyword>
<feature type="transmembrane region" description="Helical" evidence="9">
    <location>
        <begin position="128"/>
        <end position="147"/>
    </location>
</feature>
<evidence type="ECO:0000256" key="2">
    <source>
        <dbReference type="ARBA" id="ARBA00004141"/>
    </source>
</evidence>
<feature type="transmembrane region" description="Helical" evidence="9">
    <location>
        <begin position="22"/>
        <end position="45"/>
    </location>
</feature>
<reference evidence="12" key="1">
    <citation type="submission" date="2017-06" db="EMBL/GenBank/DDBJ databases">
        <authorList>
            <person name="Rastogi G."/>
            <person name="Vaishampayan P."/>
            <person name="Seuylemezian A."/>
        </authorList>
    </citation>
    <scope>NUCLEOTIDE SEQUENCE [LARGE SCALE GENOMIC DNA]</scope>
    <source>
        <strain evidence="12">PI11</strain>
    </source>
</reference>
<protein>
    <recommendedName>
        <fullName evidence="4 9">Heme exporter protein C</fullName>
    </recommendedName>
    <alternativeName>
        <fullName evidence="9">Cytochrome c-type biogenesis protein</fullName>
    </alternativeName>
</protein>